<dbReference type="RefSeq" id="WP_240983476.1">
    <property type="nucleotide sequence ID" value="NZ_CDGJ01000019.1"/>
</dbReference>
<keyword evidence="1" id="KW-0812">Transmembrane</keyword>
<dbReference type="EMBL" id="CDGJ01000019">
    <property type="protein sequence ID" value="CEJ06251.1"/>
    <property type="molecule type" value="Genomic_DNA"/>
</dbReference>
<keyword evidence="4" id="KW-1185">Reference proteome</keyword>
<dbReference type="EMBL" id="LR746496">
    <property type="protein sequence ID" value="CAA7599699.1"/>
    <property type="molecule type" value="Genomic_DNA"/>
</dbReference>
<dbReference type="PANTHER" id="PTHR37309:SF1">
    <property type="entry name" value="SLR0284 PROTEIN"/>
    <property type="match status" value="1"/>
</dbReference>
<feature type="transmembrane region" description="Helical" evidence="1">
    <location>
        <begin position="6"/>
        <end position="25"/>
    </location>
</feature>
<proteinExistence type="predicted"/>
<dbReference type="Proteomes" id="UP000836597">
    <property type="component" value="Chromosome"/>
</dbReference>
<dbReference type="AlphaFoldDB" id="A0A8S0W6B5"/>
<protein>
    <submittedName>
        <fullName evidence="2">Mycobacterial 4 TMS phage holin, superfamily IV</fullName>
    </submittedName>
</protein>
<reference evidence="3" key="1">
    <citation type="submission" date="2014-11" db="EMBL/GenBank/DDBJ databases">
        <authorList>
            <person name="Hornung B.V."/>
        </authorList>
    </citation>
    <scope>NUCLEOTIDE SEQUENCE</scope>
    <source>
        <strain evidence="3">INE</strain>
    </source>
</reference>
<gene>
    <name evidence="2" type="ORF">DEACI_0326</name>
    <name evidence="3" type="ORF">DEACI_0699</name>
</gene>
<reference evidence="2" key="2">
    <citation type="submission" date="2020-01" db="EMBL/GenBank/DDBJ databases">
        <authorList>
            <person name="Hornung B."/>
        </authorList>
    </citation>
    <scope>NUCLEOTIDE SEQUENCE</scope>
    <source>
        <strain evidence="2">PacBioINE</strain>
    </source>
</reference>
<evidence type="ECO:0000313" key="3">
    <source>
        <dbReference type="EMBL" id="CEJ06251.1"/>
    </source>
</evidence>
<evidence type="ECO:0000313" key="4">
    <source>
        <dbReference type="Proteomes" id="UP001071230"/>
    </source>
</evidence>
<dbReference type="KEGG" id="aacx:DEACI_0326"/>
<name>A0A8S0W6B5_9FIRM</name>
<feature type="transmembrane region" description="Helical" evidence="1">
    <location>
        <begin position="32"/>
        <end position="51"/>
    </location>
</feature>
<accession>A0A8S0W6B5</accession>
<feature type="transmembrane region" description="Helical" evidence="1">
    <location>
        <begin position="57"/>
        <end position="77"/>
    </location>
</feature>
<evidence type="ECO:0000256" key="1">
    <source>
        <dbReference type="SAM" id="Phobius"/>
    </source>
</evidence>
<sequence>MFGLLARWLINSLALVLTTLFVPGLHLSRPSTAVWAALVWGLANTLIRPVLSFFTFPLQIVTLGLFTLVINALMLLLTARLVPGFSVRGFGSALFGSIVLSVISLILTHMFA</sequence>
<dbReference type="Pfam" id="PF04020">
    <property type="entry name" value="Phage_holin_4_2"/>
    <property type="match status" value="1"/>
</dbReference>
<keyword evidence="1" id="KW-1133">Transmembrane helix</keyword>
<dbReference type="Proteomes" id="UP001071230">
    <property type="component" value="Unassembled WGS sequence"/>
</dbReference>
<evidence type="ECO:0000313" key="2">
    <source>
        <dbReference type="EMBL" id="CAA7599699.1"/>
    </source>
</evidence>
<feature type="transmembrane region" description="Helical" evidence="1">
    <location>
        <begin position="89"/>
        <end position="111"/>
    </location>
</feature>
<organism evidence="2">
    <name type="scientific">Acididesulfobacillus acetoxydans</name>
    <dbReference type="NCBI Taxonomy" id="1561005"/>
    <lineage>
        <taxon>Bacteria</taxon>
        <taxon>Bacillati</taxon>
        <taxon>Bacillota</taxon>
        <taxon>Clostridia</taxon>
        <taxon>Eubacteriales</taxon>
        <taxon>Peptococcaceae</taxon>
        <taxon>Acididesulfobacillus</taxon>
    </lineage>
</organism>
<dbReference type="InterPro" id="IPR007165">
    <property type="entry name" value="Phage_holin_4_2"/>
</dbReference>
<dbReference type="PANTHER" id="PTHR37309">
    <property type="entry name" value="SLR0284 PROTEIN"/>
    <property type="match status" value="1"/>
</dbReference>
<keyword evidence="1" id="KW-0472">Membrane</keyword>